<accession>A0A0F9MX69</accession>
<organism evidence="1">
    <name type="scientific">marine sediment metagenome</name>
    <dbReference type="NCBI Taxonomy" id="412755"/>
    <lineage>
        <taxon>unclassified sequences</taxon>
        <taxon>metagenomes</taxon>
        <taxon>ecological metagenomes</taxon>
    </lineage>
</organism>
<sequence>MAKKLKTIKTDEQANEALKAIKRLGGQIVRQLDLLGQHALLLRLTLQTLLMGLELRLLHAVQVAHETATKGVPISTATIETNGH</sequence>
<evidence type="ECO:0000313" key="1">
    <source>
        <dbReference type="EMBL" id="KKN11860.1"/>
    </source>
</evidence>
<gene>
    <name evidence="1" type="ORF">LCGC14_1022070</name>
</gene>
<protein>
    <submittedName>
        <fullName evidence="1">Uncharacterized protein</fullName>
    </submittedName>
</protein>
<reference evidence="1" key="1">
    <citation type="journal article" date="2015" name="Nature">
        <title>Complex archaea that bridge the gap between prokaryotes and eukaryotes.</title>
        <authorList>
            <person name="Spang A."/>
            <person name="Saw J.H."/>
            <person name="Jorgensen S.L."/>
            <person name="Zaremba-Niedzwiedzka K."/>
            <person name="Martijn J."/>
            <person name="Lind A.E."/>
            <person name="van Eijk R."/>
            <person name="Schleper C."/>
            <person name="Guy L."/>
            <person name="Ettema T.J."/>
        </authorList>
    </citation>
    <scope>NUCLEOTIDE SEQUENCE</scope>
</reference>
<dbReference type="AlphaFoldDB" id="A0A0F9MX69"/>
<dbReference type="EMBL" id="LAZR01004092">
    <property type="protein sequence ID" value="KKN11860.1"/>
    <property type="molecule type" value="Genomic_DNA"/>
</dbReference>
<name>A0A0F9MX69_9ZZZZ</name>
<proteinExistence type="predicted"/>
<comment type="caution">
    <text evidence="1">The sequence shown here is derived from an EMBL/GenBank/DDBJ whole genome shotgun (WGS) entry which is preliminary data.</text>
</comment>